<sequence>MHTMSILGGGICAAIFVSDHNNDAYGYCGAEDNFYQSGNKDTACQKGFGSCNKIDPPSCEGHSAFARSIGYYQFANVRERQCNRISPKQNRTDGFTHLHGAFAAIDPNTFAVKLWHEDDAKLYKEFTGLKNKGLNTWIAISGWTFNDPGPTRTTFSDLSTIPAHRSRFIKSVANFLEDHGFQGVNLDWEQKALFHSLEPDRDGRKEDTDNYASLLKEMLTAFGSKYGISIAILKSYWYLRWLRPKEIEPYVDHMGIMTHDLHGPWDEEIKQIDRVILGHTNVPEIANWSLPLSHAGVPNPDTE</sequence>
<evidence type="ECO:0000256" key="1">
    <source>
        <dbReference type="ARBA" id="ARBA00012729"/>
    </source>
</evidence>
<dbReference type="PANTHER" id="PTHR11177:SF333">
    <property type="entry name" value="CHITINASE"/>
    <property type="match status" value="1"/>
</dbReference>
<dbReference type="InterPro" id="IPR017853">
    <property type="entry name" value="GH"/>
</dbReference>
<accession>A0A0N0DDW0</accession>
<evidence type="ECO:0000313" key="3">
    <source>
        <dbReference type="EMBL" id="KPA40225.1"/>
    </source>
</evidence>
<dbReference type="AlphaFoldDB" id="A0A0N0DDW0"/>
<dbReference type="SUPFAM" id="SSF51445">
    <property type="entry name" value="(Trans)glycosidases"/>
    <property type="match status" value="1"/>
</dbReference>
<reference evidence="3 4" key="1">
    <citation type="submission" date="2015-04" db="EMBL/GenBank/DDBJ databases">
        <title>The draft genome sequence of Fusarium langsethiae, a T-2/HT-2 mycotoxin producer.</title>
        <authorList>
            <person name="Lysoe E."/>
            <person name="Divon H.H."/>
            <person name="Terzi V."/>
            <person name="Orru L."/>
            <person name="Lamontanara A."/>
            <person name="Kolseth A.-K."/>
            <person name="Frandsen R.J."/>
            <person name="Nielsen K."/>
            <person name="Thrane U."/>
        </authorList>
    </citation>
    <scope>NUCLEOTIDE SEQUENCE [LARGE SCALE GENOMIC DNA]</scope>
    <source>
        <strain evidence="3 4">Fl201059</strain>
    </source>
</reference>
<gene>
    <name evidence="3" type="ORF">FLAG1_06886</name>
</gene>
<dbReference type="GO" id="GO:0008843">
    <property type="term" value="F:endochitinase activity"/>
    <property type="evidence" value="ECO:0007669"/>
    <property type="project" value="UniProtKB-EC"/>
</dbReference>
<organism evidence="3 4">
    <name type="scientific">Fusarium langsethiae</name>
    <dbReference type="NCBI Taxonomy" id="179993"/>
    <lineage>
        <taxon>Eukaryota</taxon>
        <taxon>Fungi</taxon>
        <taxon>Dikarya</taxon>
        <taxon>Ascomycota</taxon>
        <taxon>Pezizomycotina</taxon>
        <taxon>Sordariomycetes</taxon>
        <taxon>Hypocreomycetidae</taxon>
        <taxon>Hypocreales</taxon>
        <taxon>Nectriaceae</taxon>
        <taxon>Fusarium</taxon>
    </lineage>
</organism>
<name>A0A0N0DDW0_FUSLA</name>
<dbReference type="InterPro" id="IPR011583">
    <property type="entry name" value="Chitinase_II/V-like_cat"/>
</dbReference>
<proteinExistence type="predicted"/>
<dbReference type="OrthoDB" id="73875at2759"/>
<comment type="caution">
    <text evidence="3">The sequence shown here is derived from an EMBL/GenBank/DDBJ whole genome shotgun (WGS) entry which is preliminary data.</text>
</comment>
<dbReference type="Proteomes" id="UP000037904">
    <property type="component" value="Unassembled WGS sequence"/>
</dbReference>
<dbReference type="PROSITE" id="PS51910">
    <property type="entry name" value="GH18_2"/>
    <property type="match status" value="1"/>
</dbReference>
<evidence type="ECO:0000313" key="4">
    <source>
        <dbReference type="Proteomes" id="UP000037904"/>
    </source>
</evidence>
<dbReference type="EMBL" id="JXCE01000146">
    <property type="protein sequence ID" value="KPA40225.1"/>
    <property type="molecule type" value="Genomic_DNA"/>
</dbReference>
<protein>
    <recommendedName>
        <fullName evidence="1">chitinase</fullName>
        <ecNumber evidence="1">3.2.1.14</ecNumber>
    </recommendedName>
</protein>
<dbReference type="InterPro" id="IPR001223">
    <property type="entry name" value="Glyco_hydro18_cat"/>
</dbReference>
<dbReference type="GO" id="GO:0005975">
    <property type="term" value="P:carbohydrate metabolic process"/>
    <property type="evidence" value="ECO:0007669"/>
    <property type="project" value="InterPro"/>
</dbReference>
<feature type="domain" description="GH18" evidence="2">
    <location>
        <begin position="66"/>
        <end position="303"/>
    </location>
</feature>
<dbReference type="Gene3D" id="3.20.20.80">
    <property type="entry name" value="Glycosidases"/>
    <property type="match status" value="1"/>
</dbReference>
<dbReference type="InterPro" id="IPR050314">
    <property type="entry name" value="Glycosyl_Hydrlase_18"/>
</dbReference>
<dbReference type="GO" id="GO:0008061">
    <property type="term" value="F:chitin binding"/>
    <property type="evidence" value="ECO:0007669"/>
    <property type="project" value="InterPro"/>
</dbReference>
<dbReference type="EC" id="3.2.1.14" evidence="1"/>
<dbReference type="SMART" id="SM00636">
    <property type="entry name" value="Glyco_18"/>
    <property type="match status" value="1"/>
</dbReference>
<dbReference type="Pfam" id="PF00704">
    <property type="entry name" value="Glyco_hydro_18"/>
    <property type="match status" value="1"/>
</dbReference>
<keyword evidence="4" id="KW-1185">Reference proteome</keyword>
<evidence type="ECO:0000259" key="2">
    <source>
        <dbReference type="PROSITE" id="PS51910"/>
    </source>
</evidence>
<dbReference type="PANTHER" id="PTHR11177">
    <property type="entry name" value="CHITINASE"/>
    <property type="match status" value="1"/>
</dbReference>